<dbReference type="OrthoDB" id="10492414at2759"/>
<gene>
    <name evidence="1" type="ORF">TNIN_338411</name>
</gene>
<name>A0A8X7BTF4_9ARAC</name>
<comment type="caution">
    <text evidence="1">The sequence shown here is derived from an EMBL/GenBank/DDBJ whole genome shotgun (WGS) entry which is preliminary data.</text>
</comment>
<protein>
    <submittedName>
        <fullName evidence="1">Uncharacterized protein</fullName>
    </submittedName>
</protein>
<dbReference type="EMBL" id="BMAV01003537">
    <property type="protein sequence ID" value="GFY43200.1"/>
    <property type="molecule type" value="Genomic_DNA"/>
</dbReference>
<reference evidence="1" key="1">
    <citation type="submission" date="2020-08" db="EMBL/GenBank/DDBJ databases">
        <title>Multicomponent nature underlies the extraordinary mechanical properties of spider dragline silk.</title>
        <authorList>
            <person name="Kono N."/>
            <person name="Nakamura H."/>
            <person name="Mori M."/>
            <person name="Yoshida Y."/>
            <person name="Ohtoshi R."/>
            <person name="Malay A.D."/>
            <person name="Moran D.A.P."/>
            <person name="Tomita M."/>
            <person name="Numata K."/>
            <person name="Arakawa K."/>
        </authorList>
    </citation>
    <scope>NUCLEOTIDE SEQUENCE</scope>
</reference>
<dbReference type="AlphaFoldDB" id="A0A8X7BTF4"/>
<accession>A0A8X7BTF4</accession>
<dbReference type="Proteomes" id="UP000886998">
    <property type="component" value="Unassembled WGS sequence"/>
</dbReference>
<sequence length="103" mass="11154">MAQFQSPLCGSIPGVICILVPSIGKKSVISVDRLKPAFMEIDDLVPAQVKPVQLQPGLVQCRPRLHYPVYQTCEISTSHLIEATFLNGFRGGVMGQPCGCKSL</sequence>
<keyword evidence="2" id="KW-1185">Reference proteome</keyword>
<proteinExistence type="predicted"/>
<organism evidence="1 2">
    <name type="scientific">Trichonephila inaurata madagascariensis</name>
    <dbReference type="NCBI Taxonomy" id="2747483"/>
    <lineage>
        <taxon>Eukaryota</taxon>
        <taxon>Metazoa</taxon>
        <taxon>Ecdysozoa</taxon>
        <taxon>Arthropoda</taxon>
        <taxon>Chelicerata</taxon>
        <taxon>Arachnida</taxon>
        <taxon>Araneae</taxon>
        <taxon>Araneomorphae</taxon>
        <taxon>Entelegynae</taxon>
        <taxon>Araneoidea</taxon>
        <taxon>Nephilidae</taxon>
        <taxon>Trichonephila</taxon>
        <taxon>Trichonephila inaurata</taxon>
    </lineage>
</organism>
<evidence type="ECO:0000313" key="1">
    <source>
        <dbReference type="EMBL" id="GFY43200.1"/>
    </source>
</evidence>
<evidence type="ECO:0000313" key="2">
    <source>
        <dbReference type="Proteomes" id="UP000886998"/>
    </source>
</evidence>